<dbReference type="RefSeq" id="WP_007133456.1">
    <property type="nucleotide sequence ID" value="NZ_CABKPN010000001.1"/>
</dbReference>
<sequence length="364" mass="41467">MKVYLFNPGHDIALAAHQKYVTLPHAARQLQTDLAFLPALWATEESYILVEDKNHVKVPTYLKQYTSHVNFIGFNDLANHIKEDVEFIPWGWDLALRQQLIDKTQGLIEDFLPSEKQLEGIRNISGRGWSALHLLPRLTSSVDKTIGEVEIFDNYTSLTQYLQPEENGLAYQYVLKAPWSSSGRGLRFVDMNHEGISTHLKGWIKNVIDKQKYITAEPYYSKVCDFGMEFYAHKDGTIDYLGLSVFNTTNGAYTGNVLADEIQKEKILSRYVLTTCLKNIRDIIKNIMSSALKDVYTGPFGVDMMILNNGYIHPCVELNLRQTMGHVALALTQKVEVPRVMRMSFQAGHYSMHINSLPSLSKEQ</sequence>
<proteinExistence type="predicted"/>
<dbReference type="AlphaFoldDB" id="A0AAW4NNT3"/>
<evidence type="ECO:0000313" key="2">
    <source>
        <dbReference type="Proteomes" id="UP001196873"/>
    </source>
</evidence>
<dbReference type="Proteomes" id="UP001196873">
    <property type="component" value="Unassembled WGS sequence"/>
</dbReference>
<name>A0AAW4NNT3_9BACT</name>
<dbReference type="SUPFAM" id="SSF56059">
    <property type="entry name" value="Glutathione synthetase ATP-binding domain-like"/>
    <property type="match status" value="1"/>
</dbReference>
<gene>
    <name evidence="1" type="ORF">KZY68_07750</name>
</gene>
<evidence type="ECO:0000313" key="1">
    <source>
        <dbReference type="EMBL" id="MBW4865899.1"/>
    </source>
</evidence>
<dbReference type="EMBL" id="JAHXRF010000010">
    <property type="protein sequence ID" value="MBW4865899.1"/>
    <property type="molecule type" value="Genomic_DNA"/>
</dbReference>
<protein>
    <recommendedName>
        <fullName evidence="3">ATP-grasp domain-containing protein</fullName>
    </recommendedName>
</protein>
<comment type="caution">
    <text evidence="1">The sequence shown here is derived from an EMBL/GenBank/DDBJ whole genome shotgun (WGS) entry which is preliminary data.</text>
</comment>
<accession>A0AAW4NNT3</accession>
<organism evidence="1 2">
    <name type="scientific">Segatella salivae</name>
    <dbReference type="NCBI Taxonomy" id="228604"/>
    <lineage>
        <taxon>Bacteria</taxon>
        <taxon>Pseudomonadati</taxon>
        <taxon>Bacteroidota</taxon>
        <taxon>Bacteroidia</taxon>
        <taxon>Bacteroidales</taxon>
        <taxon>Prevotellaceae</taxon>
        <taxon>Segatella</taxon>
    </lineage>
</organism>
<evidence type="ECO:0008006" key="3">
    <source>
        <dbReference type="Google" id="ProtNLM"/>
    </source>
</evidence>
<reference evidence="1" key="1">
    <citation type="submission" date="2021-07" db="EMBL/GenBank/DDBJ databases">
        <title>Genomic diversity and antimicrobial resistance of Prevotella spp. isolated from chronic lung disease airways.</title>
        <authorList>
            <person name="Webb K.A."/>
            <person name="Olagoke O.S."/>
            <person name="Baird T."/>
            <person name="Neill J."/>
            <person name="Pham A."/>
            <person name="Wells T.J."/>
            <person name="Ramsay K.A."/>
            <person name="Bell S.C."/>
            <person name="Sarovich D.S."/>
            <person name="Price E.P."/>
        </authorList>
    </citation>
    <scope>NUCLEOTIDE SEQUENCE</scope>
    <source>
        <strain evidence="1">SCHI0047.S.3</strain>
    </source>
</reference>